<keyword evidence="2" id="KW-1185">Reference proteome</keyword>
<organism evidence="2 3">
    <name type="scientific">Trichobilharzia regenti</name>
    <name type="common">Nasal bird schistosome</name>
    <dbReference type="NCBI Taxonomy" id="157069"/>
    <lineage>
        <taxon>Eukaryota</taxon>
        <taxon>Metazoa</taxon>
        <taxon>Spiralia</taxon>
        <taxon>Lophotrochozoa</taxon>
        <taxon>Platyhelminthes</taxon>
        <taxon>Trematoda</taxon>
        <taxon>Digenea</taxon>
        <taxon>Strigeidida</taxon>
        <taxon>Schistosomatoidea</taxon>
        <taxon>Schistosomatidae</taxon>
        <taxon>Trichobilharzia</taxon>
    </lineage>
</organism>
<feature type="region of interest" description="Disordered" evidence="1">
    <location>
        <begin position="76"/>
        <end position="123"/>
    </location>
</feature>
<name>A0AA85JX67_TRIRE</name>
<sequence length="123" mass="13921">MTSVPCECKRLRKKSHHANCPIILKFSKSLDASNFTKCKDHLRLNSSYKSITVAQDKTPCQRRIMRSNNLVTSTILDLPKKDRAQQQTPSAENSIQQTTQQTRLSMELGTDLDTSTPVNEVEN</sequence>
<accession>A0AA85JX67</accession>
<evidence type="ECO:0000256" key="1">
    <source>
        <dbReference type="SAM" id="MobiDB-lite"/>
    </source>
</evidence>
<feature type="compositionally biased region" description="Polar residues" evidence="1">
    <location>
        <begin position="85"/>
        <end position="104"/>
    </location>
</feature>
<dbReference type="AlphaFoldDB" id="A0AA85JX67"/>
<evidence type="ECO:0000313" key="2">
    <source>
        <dbReference type="Proteomes" id="UP000050795"/>
    </source>
</evidence>
<reference evidence="2" key="1">
    <citation type="submission" date="2022-06" db="EMBL/GenBank/DDBJ databases">
        <authorList>
            <person name="Berger JAMES D."/>
            <person name="Berger JAMES D."/>
        </authorList>
    </citation>
    <scope>NUCLEOTIDE SEQUENCE [LARGE SCALE GENOMIC DNA]</scope>
</reference>
<evidence type="ECO:0000313" key="3">
    <source>
        <dbReference type="WBParaSite" id="TREG1_47270.1"/>
    </source>
</evidence>
<proteinExistence type="predicted"/>
<dbReference type="WBParaSite" id="TREG1_47270.1">
    <property type="protein sequence ID" value="TREG1_47270.1"/>
    <property type="gene ID" value="TREG1_47270"/>
</dbReference>
<reference evidence="3" key="2">
    <citation type="submission" date="2023-11" db="UniProtKB">
        <authorList>
            <consortium name="WormBaseParasite"/>
        </authorList>
    </citation>
    <scope>IDENTIFICATION</scope>
</reference>
<dbReference type="Proteomes" id="UP000050795">
    <property type="component" value="Unassembled WGS sequence"/>
</dbReference>
<feature type="compositionally biased region" description="Polar residues" evidence="1">
    <location>
        <begin position="112"/>
        <end position="123"/>
    </location>
</feature>
<protein>
    <submittedName>
        <fullName evidence="3">Uncharacterized protein</fullName>
    </submittedName>
</protein>